<evidence type="ECO:0000259" key="3">
    <source>
        <dbReference type="PROSITE" id="PS51043"/>
    </source>
</evidence>
<dbReference type="eggNOG" id="KOG2308">
    <property type="taxonomic scope" value="Eukaryota"/>
</dbReference>
<dbReference type="InParanoid" id="E3MW34"/>
<dbReference type="STRING" id="31234.E3MW34"/>
<proteinExistence type="inferred from homology"/>
<gene>
    <name evidence="4" type="ORF">CRE_22917</name>
</gene>
<dbReference type="GO" id="GO:0005737">
    <property type="term" value="C:cytoplasm"/>
    <property type="evidence" value="ECO:0007669"/>
    <property type="project" value="TreeGrafter"/>
</dbReference>
<dbReference type="InterPro" id="IPR058055">
    <property type="entry name" value="PA-PLA1"/>
</dbReference>
<sequence length="693" mass="80645">MTEAITNDQALYLNIERLKIIDTPPQTNKGNGNNAPETVEEVSTEQESGKGSEENPGAENNNDPAPEMEEDNSEIDFGPDIIGVLMEEYRPMTENEIREMEREGAERKTYLDANNLGDRPDIAKGPESAVYRTIATEFPGMKCCQVRWLYFDCKKLLYIPLKGKDSQLIEIKHRLLHGIELDREAQRIYDAYLVKYNFETPLDCNNGNVKFSERRSTDTEDESDSPKPLVLNGLYKVNKKNSRIYSVYWRNESMKLVRGTYFKFNGQPIEEQLTKDIETHLERFYDEMFRMEAPVKDAESETLPIPSPLYTHDNLIEWTSLFDLTIQGPDQNRTSLVRYHERASWTDDYPKIEHLVFVVHGVGHNGKEQSIVECAKLLTDGVDNAVRKSSGIIFLPIHWRSLIENEQSCENDLEQDFHPFINFVLDDVKLYNSRNHGPKIRQIVIERIRDVFQKFKDNNPEFNGTVSLFGHSLGSVICYDILTMESLKSEKNSFGFKIDKLFTVGSPLKKFLQKRGGASREEFLRAIDSIRIYNVYHPRDVVARRLEPFASEMYRVMAPLEIPTFNGLVVSNRSFTLLKLVASLVWNPVRWMWMNWKRALKRRERKLKKELPYRIDYELQKNDLWEEVYSHSIYSSHVGLAFFMLNTLRNRSSGESEKVEEEKNNSSNESNKEIIYVYILKASPRRRKRSITI</sequence>
<protein>
    <recommendedName>
        <fullName evidence="3">DDHD domain-containing protein</fullName>
    </recommendedName>
</protein>
<dbReference type="GO" id="GO:0004620">
    <property type="term" value="F:phospholipase activity"/>
    <property type="evidence" value="ECO:0007669"/>
    <property type="project" value="TreeGrafter"/>
</dbReference>
<feature type="region of interest" description="Disordered" evidence="2">
    <location>
        <begin position="18"/>
        <end position="75"/>
    </location>
</feature>
<dbReference type="HOGENOM" id="CLU_377776_0_0_1"/>
<reference evidence="4" key="1">
    <citation type="submission" date="2007-07" db="EMBL/GenBank/DDBJ databases">
        <title>PCAP assembly of the Caenorhabditis remanei genome.</title>
        <authorList>
            <consortium name="The Caenorhabditis remanei Sequencing Consortium"/>
            <person name="Wilson R.K."/>
        </authorList>
    </citation>
    <scope>NUCLEOTIDE SEQUENCE [LARGE SCALE GENOMIC DNA]</scope>
    <source>
        <strain evidence="4">PB4641</strain>
    </source>
</reference>
<evidence type="ECO:0000313" key="4">
    <source>
        <dbReference type="EMBL" id="EFP10408.1"/>
    </source>
</evidence>
<dbReference type="PANTHER" id="PTHR23509:SF48">
    <property type="entry name" value="INTRACELLULAR PHOSPHOLIPASE A1"/>
    <property type="match status" value="1"/>
</dbReference>
<dbReference type="PROSITE" id="PS51043">
    <property type="entry name" value="DDHD"/>
    <property type="match status" value="1"/>
</dbReference>
<dbReference type="Proteomes" id="UP000008281">
    <property type="component" value="Unassembled WGS sequence"/>
</dbReference>
<feature type="compositionally biased region" description="Polar residues" evidence="2">
    <location>
        <begin position="24"/>
        <end position="36"/>
    </location>
</feature>
<dbReference type="OrthoDB" id="5849464at2759"/>
<evidence type="ECO:0000256" key="1">
    <source>
        <dbReference type="ARBA" id="ARBA00038464"/>
    </source>
</evidence>
<comment type="similarity">
    <text evidence="1">Belongs to the PA-PLA1 family.</text>
</comment>
<name>E3MW34_CAERE</name>
<dbReference type="AlphaFoldDB" id="E3MW34"/>
<dbReference type="PANTHER" id="PTHR23509">
    <property type="entry name" value="PA-PL1 PHOSPHOLIPASE FAMILY"/>
    <property type="match status" value="1"/>
</dbReference>
<dbReference type="EMBL" id="DS268485">
    <property type="protein sequence ID" value="EFP10408.1"/>
    <property type="molecule type" value="Genomic_DNA"/>
</dbReference>
<dbReference type="GO" id="GO:0046872">
    <property type="term" value="F:metal ion binding"/>
    <property type="evidence" value="ECO:0007669"/>
    <property type="project" value="InterPro"/>
</dbReference>
<dbReference type="SUPFAM" id="SSF53474">
    <property type="entry name" value="alpha/beta-Hydrolases"/>
    <property type="match status" value="1"/>
</dbReference>
<dbReference type="Pfam" id="PF02862">
    <property type="entry name" value="DDHD"/>
    <property type="match status" value="1"/>
</dbReference>
<keyword evidence="5" id="KW-1185">Reference proteome</keyword>
<organism evidence="5">
    <name type="scientific">Caenorhabditis remanei</name>
    <name type="common">Caenorhabditis vulgaris</name>
    <dbReference type="NCBI Taxonomy" id="31234"/>
    <lineage>
        <taxon>Eukaryota</taxon>
        <taxon>Metazoa</taxon>
        <taxon>Ecdysozoa</taxon>
        <taxon>Nematoda</taxon>
        <taxon>Chromadorea</taxon>
        <taxon>Rhabditida</taxon>
        <taxon>Rhabditina</taxon>
        <taxon>Rhabditomorpha</taxon>
        <taxon>Rhabditoidea</taxon>
        <taxon>Rhabditidae</taxon>
        <taxon>Peloderinae</taxon>
        <taxon>Caenorhabditis</taxon>
    </lineage>
</organism>
<dbReference type="InterPro" id="IPR004177">
    <property type="entry name" value="DDHD_dom"/>
</dbReference>
<accession>E3MW34</accession>
<feature type="domain" description="DDHD" evidence="3">
    <location>
        <begin position="494"/>
        <end position="650"/>
    </location>
</feature>
<dbReference type="InterPro" id="IPR029058">
    <property type="entry name" value="AB_hydrolase_fold"/>
</dbReference>
<evidence type="ECO:0000256" key="2">
    <source>
        <dbReference type="SAM" id="MobiDB-lite"/>
    </source>
</evidence>
<dbReference type="SMART" id="SM01127">
    <property type="entry name" value="DDHD"/>
    <property type="match status" value="1"/>
</dbReference>
<evidence type="ECO:0000313" key="5">
    <source>
        <dbReference type="Proteomes" id="UP000008281"/>
    </source>
</evidence>
<dbReference type="OMA" id="YHERASW"/>